<dbReference type="RefSeq" id="WP_121394804.1">
    <property type="nucleotide sequence ID" value="NZ_RCDD01000010.1"/>
</dbReference>
<keyword evidence="2" id="KW-1185">Reference proteome</keyword>
<protein>
    <submittedName>
        <fullName evidence="1">Uncharacterized protein</fullName>
    </submittedName>
</protein>
<comment type="caution">
    <text evidence="1">The sequence shown here is derived from an EMBL/GenBank/DDBJ whole genome shotgun (WGS) entry which is preliminary data.</text>
</comment>
<dbReference type="AlphaFoldDB" id="A0A421AUT3"/>
<accession>A0A421AUT3</accession>
<gene>
    <name evidence="1" type="ORF">CLV68_6523</name>
</gene>
<organism evidence="1 2">
    <name type="scientific">Actinokineospora cianjurensis</name>
    <dbReference type="NCBI Taxonomy" id="585224"/>
    <lineage>
        <taxon>Bacteria</taxon>
        <taxon>Bacillati</taxon>
        <taxon>Actinomycetota</taxon>
        <taxon>Actinomycetes</taxon>
        <taxon>Pseudonocardiales</taxon>
        <taxon>Pseudonocardiaceae</taxon>
        <taxon>Actinokineospora</taxon>
    </lineage>
</organism>
<reference evidence="1 2" key="1">
    <citation type="submission" date="2018-10" db="EMBL/GenBank/DDBJ databases">
        <title>Genomic Encyclopedia of Archaeal and Bacterial Type Strains, Phase II (KMG-II): from individual species to whole genera.</title>
        <authorList>
            <person name="Goeker M."/>
        </authorList>
    </citation>
    <scope>NUCLEOTIDE SEQUENCE [LARGE SCALE GENOMIC DNA]</scope>
    <source>
        <strain evidence="1 2">DSM 45657</strain>
    </source>
</reference>
<sequence length="82" mass="8643">MPPAARQANTPDPRQITEDACCALVGAHTTIGADVVTAVVLQAAGELVNRARAPEEFRRLLHRRATARLAAMTGVLTPIKSG</sequence>
<dbReference type="EMBL" id="RCDD01000010">
    <property type="protein sequence ID" value="RLK53859.1"/>
    <property type="molecule type" value="Genomic_DNA"/>
</dbReference>
<evidence type="ECO:0000313" key="2">
    <source>
        <dbReference type="Proteomes" id="UP000282454"/>
    </source>
</evidence>
<evidence type="ECO:0000313" key="1">
    <source>
        <dbReference type="EMBL" id="RLK53859.1"/>
    </source>
</evidence>
<dbReference type="Proteomes" id="UP000282454">
    <property type="component" value="Unassembled WGS sequence"/>
</dbReference>
<name>A0A421AUT3_9PSEU</name>
<proteinExistence type="predicted"/>